<dbReference type="CDD" id="cd07989">
    <property type="entry name" value="LPLAT_AGPAT-like"/>
    <property type="match status" value="1"/>
</dbReference>
<feature type="chain" id="PRO_5005602563" description="Phospholipid/glycerol acyltransferase domain-containing protein" evidence="6">
    <location>
        <begin position="22"/>
        <end position="197"/>
    </location>
</feature>
<organism evidence="8 9">
    <name type="scientific">Chrysochromulina tobinii</name>
    <dbReference type="NCBI Taxonomy" id="1460289"/>
    <lineage>
        <taxon>Eukaryota</taxon>
        <taxon>Haptista</taxon>
        <taxon>Haptophyta</taxon>
        <taxon>Prymnesiophyceae</taxon>
        <taxon>Prymnesiales</taxon>
        <taxon>Chrysochromulinaceae</taxon>
        <taxon>Chrysochromulina</taxon>
    </lineage>
</organism>
<sequence length="197" mass="22158">MLMGFSVFSTAFFVQIPVLIAHLWSQHFDEHHRCFIPRPMKYVSKKEILQIPIIGWSMRLAQHIPLQTESRRSQLETFKETVKALEAGSSFITFPEGGRSTDGKIMAFKRGPFKMALRAHTPIVPISICELAQWYPKGSLLPLDVPKGVRVIVHPPIHVAGQGFEEGELCDRVYAIVNSALPTWQQGPARVSSRDAP</sequence>
<keyword evidence="3" id="KW-0808">Transferase</keyword>
<dbReference type="GO" id="GO:0006654">
    <property type="term" value="P:phosphatidic acid biosynthetic process"/>
    <property type="evidence" value="ECO:0007669"/>
    <property type="project" value="TreeGrafter"/>
</dbReference>
<evidence type="ECO:0000256" key="5">
    <source>
        <dbReference type="ARBA" id="ARBA00023315"/>
    </source>
</evidence>
<reference evidence="9" key="1">
    <citation type="journal article" date="2015" name="PLoS Genet.">
        <title>Genome Sequence and Transcriptome Analyses of Chrysochromulina tobin: Metabolic Tools for Enhanced Algal Fitness in the Prominent Order Prymnesiales (Haptophyceae).</title>
        <authorList>
            <person name="Hovde B.T."/>
            <person name="Deodato C.R."/>
            <person name="Hunsperger H.M."/>
            <person name="Ryken S.A."/>
            <person name="Yost W."/>
            <person name="Jha R.K."/>
            <person name="Patterson J."/>
            <person name="Monnat R.J. Jr."/>
            <person name="Barlow S.B."/>
            <person name="Starkenburg S.R."/>
            <person name="Cattolico R.A."/>
        </authorList>
    </citation>
    <scope>NUCLEOTIDE SEQUENCE</scope>
    <source>
        <strain evidence="9">CCMP291</strain>
    </source>
</reference>
<proteinExistence type="predicted"/>
<gene>
    <name evidence="8" type="ORF">Ctob_008685</name>
</gene>
<dbReference type="OrthoDB" id="417078at2759"/>
<evidence type="ECO:0000313" key="8">
    <source>
        <dbReference type="EMBL" id="KOO35646.1"/>
    </source>
</evidence>
<comment type="pathway">
    <text evidence="1">Lipid metabolism.</text>
</comment>
<dbReference type="GO" id="GO:0003841">
    <property type="term" value="F:1-acylglycerol-3-phosphate O-acyltransferase activity"/>
    <property type="evidence" value="ECO:0007669"/>
    <property type="project" value="TreeGrafter"/>
</dbReference>
<dbReference type="InterPro" id="IPR002123">
    <property type="entry name" value="Plipid/glycerol_acylTrfase"/>
</dbReference>
<keyword evidence="2" id="KW-0444">Lipid biosynthesis</keyword>
<feature type="domain" description="Phospholipid/glycerol acyltransferase" evidence="7">
    <location>
        <begin position="11"/>
        <end position="131"/>
    </location>
</feature>
<dbReference type="SUPFAM" id="SSF69593">
    <property type="entry name" value="Glycerol-3-phosphate (1)-acyltransferase"/>
    <property type="match status" value="1"/>
</dbReference>
<dbReference type="Pfam" id="PF01553">
    <property type="entry name" value="Acyltransferase"/>
    <property type="match status" value="1"/>
</dbReference>
<dbReference type="PANTHER" id="PTHR10434">
    <property type="entry name" value="1-ACYL-SN-GLYCEROL-3-PHOSPHATE ACYLTRANSFERASE"/>
    <property type="match status" value="1"/>
</dbReference>
<feature type="signal peptide" evidence="6">
    <location>
        <begin position="1"/>
        <end position="21"/>
    </location>
</feature>
<accession>A0A0M0K9X7</accession>
<dbReference type="EMBL" id="JWZX01000796">
    <property type="protein sequence ID" value="KOO35646.1"/>
    <property type="molecule type" value="Genomic_DNA"/>
</dbReference>
<protein>
    <recommendedName>
        <fullName evidence="7">Phospholipid/glycerol acyltransferase domain-containing protein</fullName>
    </recommendedName>
</protein>
<keyword evidence="4" id="KW-0443">Lipid metabolism</keyword>
<dbReference type="PANTHER" id="PTHR10434:SF64">
    <property type="entry name" value="1-ACYL-SN-GLYCEROL-3-PHOSPHATE ACYLTRANSFERASE-RELATED"/>
    <property type="match status" value="1"/>
</dbReference>
<dbReference type="Proteomes" id="UP000037460">
    <property type="component" value="Unassembled WGS sequence"/>
</dbReference>
<evidence type="ECO:0000313" key="9">
    <source>
        <dbReference type="Proteomes" id="UP000037460"/>
    </source>
</evidence>
<evidence type="ECO:0000256" key="4">
    <source>
        <dbReference type="ARBA" id="ARBA00023098"/>
    </source>
</evidence>
<name>A0A0M0K9X7_9EUKA</name>
<evidence type="ECO:0000256" key="2">
    <source>
        <dbReference type="ARBA" id="ARBA00022516"/>
    </source>
</evidence>
<evidence type="ECO:0000256" key="3">
    <source>
        <dbReference type="ARBA" id="ARBA00022679"/>
    </source>
</evidence>
<comment type="caution">
    <text evidence="8">The sequence shown here is derived from an EMBL/GenBank/DDBJ whole genome shotgun (WGS) entry which is preliminary data.</text>
</comment>
<keyword evidence="5" id="KW-0012">Acyltransferase</keyword>
<keyword evidence="6" id="KW-0732">Signal</keyword>
<evidence type="ECO:0000259" key="7">
    <source>
        <dbReference type="SMART" id="SM00563"/>
    </source>
</evidence>
<evidence type="ECO:0000256" key="6">
    <source>
        <dbReference type="SAM" id="SignalP"/>
    </source>
</evidence>
<keyword evidence="9" id="KW-1185">Reference proteome</keyword>
<evidence type="ECO:0000256" key="1">
    <source>
        <dbReference type="ARBA" id="ARBA00005189"/>
    </source>
</evidence>
<dbReference type="SMART" id="SM00563">
    <property type="entry name" value="PlsC"/>
    <property type="match status" value="1"/>
</dbReference>
<dbReference type="AlphaFoldDB" id="A0A0M0K9X7"/>